<evidence type="ECO:0008006" key="2">
    <source>
        <dbReference type="Google" id="ProtNLM"/>
    </source>
</evidence>
<protein>
    <recommendedName>
        <fullName evidence="2">DUF3046 domain-containing protein</fullName>
    </recommendedName>
</protein>
<proteinExistence type="predicted"/>
<evidence type="ECO:0000313" key="1">
    <source>
        <dbReference type="EMBL" id="KGA16279.1"/>
    </source>
</evidence>
<accession>A0A094Q2I8</accession>
<comment type="caution">
    <text evidence="1">The sequence shown here is derived from an EMBL/GenBank/DDBJ whole genome shotgun (WGS) entry which is preliminary data.</text>
</comment>
<name>A0A094Q2I8_9ZZZZ</name>
<reference evidence="1" key="1">
    <citation type="submission" date="2014-05" db="EMBL/GenBank/DDBJ databases">
        <title>Key roles for freshwater Actinobacteria revealed by deep metagenomic sequencing.</title>
        <authorList>
            <person name="Ghai R."/>
            <person name="Mizuno C.M."/>
            <person name="Picazo A."/>
            <person name="Camacho A."/>
            <person name="Rodriguez-Valera F."/>
        </authorList>
    </citation>
    <scope>NUCLEOTIDE SEQUENCE</scope>
</reference>
<gene>
    <name evidence="1" type="ORF">GM50_14895</name>
</gene>
<dbReference type="AlphaFoldDB" id="A0A094Q2I8"/>
<organism evidence="1">
    <name type="scientific">freshwater metagenome</name>
    <dbReference type="NCBI Taxonomy" id="449393"/>
    <lineage>
        <taxon>unclassified sequences</taxon>
        <taxon>metagenomes</taxon>
        <taxon>ecological metagenomes</taxon>
    </lineage>
</organism>
<dbReference type="Pfam" id="PF11248">
    <property type="entry name" value="DUF3046"/>
    <property type="match status" value="1"/>
</dbReference>
<dbReference type="EMBL" id="JNSK01000070">
    <property type="protein sequence ID" value="KGA16279.1"/>
    <property type="molecule type" value="Genomic_DNA"/>
</dbReference>
<dbReference type="InterPro" id="IPR021408">
    <property type="entry name" value="DUF3046"/>
</dbReference>
<sequence>MRISDLRNRIELSFGPEWAPSFCKDIAISELGSKTVDEALTAGIEAADIWRAVCNSHPTETLAHKY</sequence>